<evidence type="ECO:0000313" key="1">
    <source>
        <dbReference type="EMBL" id="OJH37289.1"/>
    </source>
</evidence>
<dbReference type="RefSeq" id="WP_071901625.1">
    <property type="nucleotide sequence ID" value="NZ_MPIN01000008.1"/>
</dbReference>
<protein>
    <submittedName>
        <fullName evidence="1">Uncharacterized protein</fullName>
    </submittedName>
</protein>
<dbReference type="AlphaFoldDB" id="A0A1L9B4V1"/>
<evidence type="ECO:0000313" key="2">
    <source>
        <dbReference type="Proteomes" id="UP000182229"/>
    </source>
</evidence>
<reference evidence="2" key="1">
    <citation type="submission" date="2016-11" db="EMBL/GenBank/DDBJ databases">
        <authorList>
            <person name="Shukria A."/>
            <person name="Stevens D.C."/>
        </authorList>
    </citation>
    <scope>NUCLEOTIDE SEQUENCE [LARGE SCALE GENOMIC DNA]</scope>
    <source>
        <strain evidence="2">Cbfe23</strain>
    </source>
</reference>
<proteinExistence type="predicted"/>
<dbReference type="OrthoDB" id="5521692at2"/>
<dbReference type="Proteomes" id="UP000182229">
    <property type="component" value="Unassembled WGS sequence"/>
</dbReference>
<comment type="caution">
    <text evidence="1">The sequence shown here is derived from an EMBL/GenBank/DDBJ whole genome shotgun (WGS) entry which is preliminary data.</text>
</comment>
<accession>A0A1L9B4V1</accession>
<organism evidence="1 2">
    <name type="scientific">Cystobacter ferrugineus</name>
    <dbReference type="NCBI Taxonomy" id="83449"/>
    <lineage>
        <taxon>Bacteria</taxon>
        <taxon>Pseudomonadati</taxon>
        <taxon>Myxococcota</taxon>
        <taxon>Myxococcia</taxon>
        <taxon>Myxococcales</taxon>
        <taxon>Cystobacterineae</taxon>
        <taxon>Archangiaceae</taxon>
        <taxon>Cystobacter</taxon>
    </lineage>
</organism>
<dbReference type="EMBL" id="MPIN01000008">
    <property type="protein sequence ID" value="OJH37289.1"/>
    <property type="molecule type" value="Genomic_DNA"/>
</dbReference>
<gene>
    <name evidence="1" type="ORF">BON30_28710</name>
</gene>
<keyword evidence="2" id="KW-1185">Reference proteome</keyword>
<name>A0A1L9B4V1_9BACT</name>
<reference evidence="1 2" key="2">
    <citation type="submission" date="2016-12" db="EMBL/GenBank/DDBJ databases">
        <title>Draft Genome Sequence of Cystobacter ferrugineus Strain Cbfe23.</title>
        <authorList>
            <person name="Akbar S."/>
            <person name="Dowd S.E."/>
            <person name="Stevens D.C."/>
        </authorList>
    </citation>
    <scope>NUCLEOTIDE SEQUENCE [LARGE SCALE GENOMIC DNA]</scope>
    <source>
        <strain evidence="1 2">Cbfe23</strain>
    </source>
</reference>
<sequence>MPISAEELLSVVRKYWRSDHEFDGKLERSPELERFQALWKQELKRLDQWRVLMRDLRAALPQFEIGHATATSTSCFRCTVFTDRQPVEASHEDGPRERRWGVVGCLSILAPIYTVYGLQYDYKGKDVIAAKVFFDPLPPEMQALAEVVGRKIEAMFGAEALPRELAETRIPLIVDLLEPPATTLFHALFATAPENVAV</sequence>